<dbReference type="EMBL" id="CM000587">
    <property type="protein sequence ID" value="EWG55633.1"/>
    <property type="molecule type" value="Genomic_DNA"/>
</dbReference>
<dbReference type="AlphaFoldDB" id="W7MWG1"/>
<name>W7MWG1_GIBM7</name>
<accession>W7MWG1</accession>
<sequence>MLDDDASTTQDPIVYKAPYHSGVMVDPHLDKIKAAGGTSIIKDNQSLRKLLQTYFLTEYTFFPAFHKRLFSTRHGIRLQGVLLLPFGPCNPRIGLYSTATPARIIGPDSGVPKLWVPGASQKRAAAIVLAIVYDANGRDEEGKAYLAQAVAAAHAMQLFSPQRSSDDRKFYSRAVTAWALVHSFHVFKAPLLSMPPSIPLPEQDKCYGDFLFRFPAAQGPVSLNYANTFRALSEFRHIMNNVAAVFFSDLKNTPDSTVDRIKGFCIRLDSWYQTCRLISKPERYLFHDISSSSKHPTHSPQLMLTVSSMHYYQLITFLLETLRMTSTPALADGSVQKVLSDAKIRIETLIRLYYLRHGFESYDIMVISMHFIGFMQAKALDVTEAAGLESRRSTVVLVAKGLQDQSKNCYLARLVLRILKSSVGRENQFLLKEVDDEEEDAEAERVMKEQVKSSWPIDLEWIDVDPEKKRLDNLIKRTKELEL</sequence>
<organism evidence="1 2">
    <name type="scientific">Gibberella moniliformis (strain M3125 / FGSC 7600)</name>
    <name type="common">Maize ear and stalk rot fungus</name>
    <name type="synonym">Fusarium verticillioides</name>
    <dbReference type="NCBI Taxonomy" id="334819"/>
    <lineage>
        <taxon>Eukaryota</taxon>
        <taxon>Fungi</taxon>
        <taxon>Dikarya</taxon>
        <taxon>Ascomycota</taxon>
        <taxon>Pezizomycotina</taxon>
        <taxon>Sordariomycetes</taxon>
        <taxon>Hypocreomycetidae</taxon>
        <taxon>Hypocreales</taxon>
        <taxon>Nectriaceae</taxon>
        <taxon>Fusarium</taxon>
        <taxon>Fusarium fujikuroi species complex</taxon>
    </lineage>
</organism>
<dbReference type="VEuPathDB" id="FungiDB:FVEG_13606"/>
<dbReference type="CDD" id="cd12148">
    <property type="entry name" value="fungal_TF_MHR"/>
    <property type="match status" value="1"/>
</dbReference>
<evidence type="ECO:0008006" key="3">
    <source>
        <dbReference type="Google" id="ProtNLM"/>
    </source>
</evidence>
<dbReference type="PANTHER" id="PTHR47256:SF1">
    <property type="entry name" value="ZN(II)2CYS6 TRANSCRIPTION FACTOR (EUROFUNG)"/>
    <property type="match status" value="1"/>
</dbReference>
<dbReference type="KEGG" id="fvr:FVEG_13606"/>
<keyword evidence="2" id="KW-1185">Reference proteome</keyword>
<dbReference type="EMBL" id="DS022265">
    <property type="protein sequence ID" value="EWG55633.1"/>
    <property type="molecule type" value="Genomic_DNA"/>
</dbReference>
<reference evidence="1 2" key="1">
    <citation type="journal article" date="2010" name="Nature">
        <title>Comparative genomics reveals mobile pathogenicity chromosomes in Fusarium.</title>
        <authorList>
            <person name="Ma L.J."/>
            <person name="van der Does H.C."/>
            <person name="Borkovich K.A."/>
            <person name="Coleman J.J."/>
            <person name="Daboussi M.J."/>
            <person name="Di Pietro A."/>
            <person name="Dufresne M."/>
            <person name="Freitag M."/>
            <person name="Grabherr M."/>
            <person name="Henrissat B."/>
            <person name="Houterman P.M."/>
            <person name="Kang S."/>
            <person name="Shim W.B."/>
            <person name="Woloshuk C."/>
            <person name="Xie X."/>
            <person name="Xu J.R."/>
            <person name="Antoniw J."/>
            <person name="Baker S.E."/>
            <person name="Bluhm B.H."/>
            <person name="Breakspear A."/>
            <person name="Brown D.W."/>
            <person name="Butchko R.A."/>
            <person name="Chapman S."/>
            <person name="Coulson R."/>
            <person name="Coutinho P.M."/>
            <person name="Danchin E.G."/>
            <person name="Diener A."/>
            <person name="Gale L.R."/>
            <person name="Gardiner D.M."/>
            <person name="Goff S."/>
            <person name="Hammond-Kosack K.E."/>
            <person name="Hilburn K."/>
            <person name="Hua-Van A."/>
            <person name="Jonkers W."/>
            <person name="Kazan K."/>
            <person name="Kodira C.D."/>
            <person name="Koehrsen M."/>
            <person name="Kumar L."/>
            <person name="Lee Y.H."/>
            <person name="Li L."/>
            <person name="Manners J.M."/>
            <person name="Miranda-Saavedra D."/>
            <person name="Mukherjee M."/>
            <person name="Park G."/>
            <person name="Park J."/>
            <person name="Park S.Y."/>
            <person name="Proctor R.H."/>
            <person name="Regev A."/>
            <person name="Ruiz-Roldan M.C."/>
            <person name="Sain D."/>
            <person name="Sakthikumar S."/>
            <person name="Sykes S."/>
            <person name="Schwartz D.C."/>
            <person name="Turgeon B.G."/>
            <person name="Wapinski I."/>
            <person name="Yoder O."/>
            <person name="Young S."/>
            <person name="Zeng Q."/>
            <person name="Zhou S."/>
            <person name="Galagan J."/>
            <person name="Cuomo C.A."/>
            <person name="Kistler H.C."/>
            <person name="Rep M."/>
        </authorList>
    </citation>
    <scope>NUCLEOTIDE SEQUENCE [LARGE SCALE GENOMIC DNA]</scope>
    <source>
        <strain evidence="2">M3125 / FGSC 7600</strain>
    </source>
</reference>
<dbReference type="OrthoDB" id="426882at2759"/>
<proteinExistence type="predicted"/>
<evidence type="ECO:0000313" key="1">
    <source>
        <dbReference type="EMBL" id="EWG55633.1"/>
    </source>
</evidence>
<evidence type="ECO:0000313" key="2">
    <source>
        <dbReference type="Proteomes" id="UP000009096"/>
    </source>
</evidence>
<dbReference type="PANTHER" id="PTHR47256">
    <property type="entry name" value="ZN(II)2CYS6 TRANSCRIPTION FACTOR (EUROFUNG)-RELATED"/>
    <property type="match status" value="1"/>
</dbReference>
<dbReference type="InterPro" id="IPR053187">
    <property type="entry name" value="Notoamide_regulator"/>
</dbReference>
<protein>
    <recommendedName>
        <fullName evidence="3">Transcription factor domain-containing protein</fullName>
    </recommendedName>
</protein>
<dbReference type="Proteomes" id="UP000009096">
    <property type="component" value="Chromosome 10"/>
</dbReference>
<dbReference type="RefSeq" id="XP_018761824.1">
    <property type="nucleotide sequence ID" value="XM_018902966.1"/>
</dbReference>
<dbReference type="GeneID" id="30070938"/>
<gene>
    <name evidence="1" type="ORF">FVEG_13606</name>
</gene>